<name>A0A6I9RRX7_ELAGV</name>
<feature type="domain" description="Enhanced disease resistance 4-like N-terminal" evidence="4">
    <location>
        <begin position="26"/>
        <end position="59"/>
    </location>
</feature>
<gene>
    <name evidence="6" type="primary">LOC105052314</name>
</gene>
<reference evidence="6" key="1">
    <citation type="submission" date="2025-08" db="UniProtKB">
        <authorList>
            <consortium name="RefSeq"/>
        </authorList>
    </citation>
    <scope>IDENTIFICATION</scope>
</reference>
<evidence type="ECO:0000259" key="4">
    <source>
        <dbReference type="Pfam" id="PF22910"/>
    </source>
</evidence>
<dbReference type="PANTHER" id="PTHR31105">
    <property type="entry name" value="EXTRA-LARGE G-PROTEIN-LIKE"/>
    <property type="match status" value="1"/>
</dbReference>
<evidence type="ECO:0000313" key="5">
    <source>
        <dbReference type="Proteomes" id="UP000504607"/>
    </source>
</evidence>
<feature type="compositionally biased region" description="Polar residues" evidence="1">
    <location>
        <begin position="139"/>
        <end position="155"/>
    </location>
</feature>
<evidence type="ECO:0000256" key="2">
    <source>
        <dbReference type="SAM" id="SignalP"/>
    </source>
</evidence>
<keyword evidence="2" id="KW-0732">Signal</keyword>
<dbReference type="InterPro" id="IPR040244">
    <property type="entry name" value="EDR4-like"/>
</dbReference>
<feature type="signal peptide" evidence="2">
    <location>
        <begin position="1"/>
        <end position="22"/>
    </location>
</feature>
<feature type="domain" description="Probable zinc-ribbon" evidence="3">
    <location>
        <begin position="521"/>
        <end position="564"/>
    </location>
</feature>
<evidence type="ECO:0000256" key="1">
    <source>
        <dbReference type="SAM" id="MobiDB-lite"/>
    </source>
</evidence>
<sequence>MQAVLLFKFLAYIWSLWTAMEGRSTKVRLVRCPKCLKLLVEYADIPVYQCGGCRTVLRAKNRIAAGENVNPGSLETNHSQSLSDNGFSDNGSTSSVKPMIACSSELEHQEKETMLSSAEHNHQEDGETSGENGMEENGSDTNQLAVRSDASQSQPDEGIHSKTEEAEESLKVMNKVEEPPDSISHSVASEEDTVERGSGDGPDISFWSLATRSSNAYDGSMSSSDDGYNNSTPERFLLRSRRTFRQPKVLDVADFKGKGGEEVSGSSQMTTDVEADLQARTRSSKLSNERHGSAMSRSFNTKRDEFSSKYGMYEPDRETSFDSEDFHSVQNWMEPENGPTRSLSRGSHFQHDSFRSKSSKYLRYDRMDSSRNLDELKNQLHELCDQRIERGNPCFRGTEGRQPFYHKSEHQPPQHFNSNLLHRPPNALYRPRQITSQHYQFSQMPFSGESCCSCLYSHQEDQRLQLQPNHCIDNVCRAHAYSLRSHSSIAGSSRMLDNEQEMLRYNEKRKPKKNHCRPISGGAPFIICYNCFKLLQLPADFLILRRRLHKLHCAACSKVLTLSFPAKACITPHPHTEETSSTDLVTGSVSHSNDCPLDDPVSFSEAYGLSFTKSFSTEADRMLQISRNSSAGKNVKQTSGSPLHRLMGYSSPGELLYQCWDFDEGYESIESVVPHSVRPPQESTPSMD</sequence>
<dbReference type="Proteomes" id="UP000504607">
    <property type="component" value="Chromosome 10"/>
</dbReference>
<dbReference type="OrthoDB" id="1930285at2759"/>
<feature type="compositionally biased region" description="Basic and acidic residues" evidence="1">
    <location>
        <begin position="105"/>
        <end position="125"/>
    </location>
</feature>
<feature type="compositionally biased region" description="Basic and acidic residues" evidence="1">
    <location>
        <begin position="157"/>
        <end position="178"/>
    </location>
</feature>
<evidence type="ECO:0000313" key="6">
    <source>
        <dbReference type="RefSeq" id="XP_010931386.2"/>
    </source>
</evidence>
<feature type="chain" id="PRO_5026938779" evidence="2">
    <location>
        <begin position="23"/>
        <end position="688"/>
    </location>
</feature>
<evidence type="ECO:0000259" key="3">
    <source>
        <dbReference type="Pfam" id="PF11331"/>
    </source>
</evidence>
<accession>A0A6I9RRX7</accession>
<dbReference type="FunCoup" id="A0A6I9RRX7">
    <property type="interactions" value="48"/>
</dbReference>
<dbReference type="InParanoid" id="A0A6I9RRX7"/>
<dbReference type="GO" id="GO:1900150">
    <property type="term" value="P:regulation of defense response to fungus"/>
    <property type="evidence" value="ECO:0007669"/>
    <property type="project" value="InterPro"/>
</dbReference>
<protein>
    <submittedName>
        <fullName evidence="6">Protein ENHANCED DISEASE RESISTANCE 4</fullName>
    </submittedName>
</protein>
<dbReference type="Pfam" id="PF22910">
    <property type="entry name" value="EDR4-like_1st"/>
    <property type="match status" value="1"/>
</dbReference>
<dbReference type="GeneID" id="105052314"/>
<keyword evidence="5" id="KW-1185">Reference proteome</keyword>
<dbReference type="PANTHER" id="PTHR31105:SF38">
    <property type="entry name" value="PROTEIN ENHANCED DISEASE RESISTANCE 4"/>
    <property type="match status" value="1"/>
</dbReference>
<organism evidence="5 6">
    <name type="scientific">Elaeis guineensis var. tenera</name>
    <name type="common">Oil palm</name>
    <dbReference type="NCBI Taxonomy" id="51953"/>
    <lineage>
        <taxon>Eukaryota</taxon>
        <taxon>Viridiplantae</taxon>
        <taxon>Streptophyta</taxon>
        <taxon>Embryophyta</taxon>
        <taxon>Tracheophyta</taxon>
        <taxon>Spermatophyta</taxon>
        <taxon>Magnoliopsida</taxon>
        <taxon>Liliopsida</taxon>
        <taxon>Arecaceae</taxon>
        <taxon>Arecoideae</taxon>
        <taxon>Cocoseae</taxon>
        <taxon>Elaeidinae</taxon>
        <taxon>Elaeis</taxon>
    </lineage>
</organism>
<proteinExistence type="predicted"/>
<feature type="region of interest" description="Disordered" evidence="1">
    <location>
        <begin position="280"/>
        <end position="300"/>
    </location>
</feature>
<dbReference type="AlphaFoldDB" id="A0A6I9RRX7"/>
<feature type="compositionally biased region" description="Polar residues" evidence="1">
    <location>
        <begin position="70"/>
        <end position="96"/>
    </location>
</feature>
<dbReference type="InterPro" id="IPR021480">
    <property type="entry name" value="Zinc_ribbon_12"/>
</dbReference>
<dbReference type="Pfam" id="PF11331">
    <property type="entry name" value="Zn_ribbon_12"/>
    <property type="match status" value="1"/>
</dbReference>
<dbReference type="InterPro" id="IPR055126">
    <property type="entry name" value="EDR4-like_N"/>
</dbReference>
<dbReference type="RefSeq" id="XP_010931386.2">
    <property type="nucleotide sequence ID" value="XM_010933084.3"/>
</dbReference>
<dbReference type="KEGG" id="egu:105052314"/>
<feature type="region of interest" description="Disordered" evidence="1">
    <location>
        <begin position="68"/>
        <end position="206"/>
    </location>
</feature>